<keyword evidence="2" id="KW-1185">Reference proteome</keyword>
<keyword evidence="1" id="KW-0675">Receptor</keyword>
<protein>
    <submittedName>
        <fullName evidence="1">Receptor for retinol uptake STRA6</fullName>
    </submittedName>
</protein>
<reference evidence="1" key="1">
    <citation type="submission" date="2020-07" db="EMBL/GenBank/DDBJ databases">
        <title>Clarias magur genome sequencing, assembly and annotation.</title>
        <authorList>
            <person name="Kushwaha B."/>
            <person name="Kumar R."/>
            <person name="Das P."/>
            <person name="Joshi C.G."/>
            <person name="Kumar D."/>
            <person name="Nagpure N.S."/>
            <person name="Pandey M."/>
            <person name="Agarwal S."/>
            <person name="Srivastava S."/>
            <person name="Singh M."/>
            <person name="Sahoo L."/>
            <person name="Jayasankar P."/>
            <person name="Meher P.K."/>
            <person name="Koringa P.G."/>
            <person name="Iquebal M.A."/>
            <person name="Das S.P."/>
            <person name="Bit A."/>
            <person name="Patnaik S."/>
            <person name="Patel N."/>
            <person name="Shah T.M."/>
            <person name="Hinsu A."/>
            <person name="Jena J.K."/>
        </authorList>
    </citation>
    <scope>NUCLEOTIDE SEQUENCE</scope>
    <source>
        <strain evidence="1">CIFAMagur01</strain>
        <tissue evidence="1">Testis</tissue>
    </source>
</reference>
<sequence>MATFIKENLEGHTSWRLLIGREKRSSMTLVVAVKASLLRTPSPSPHPPSSGSSIFLF</sequence>
<evidence type="ECO:0000313" key="2">
    <source>
        <dbReference type="Proteomes" id="UP000727407"/>
    </source>
</evidence>
<comment type="caution">
    <text evidence="1">The sequence shown here is derived from an EMBL/GenBank/DDBJ whole genome shotgun (WGS) entry which is preliminary data.</text>
</comment>
<accession>A0A8J4X8Q6</accession>
<organism evidence="1 2">
    <name type="scientific">Clarias magur</name>
    <name type="common">Asian catfish</name>
    <name type="synonym">Macropteronotus magur</name>
    <dbReference type="NCBI Taxonomy" id="1594786"/>
    <lineage>
        <taxon>Eukaryota</taxon>
        <taxon>Metazoa</taxon>
        <taxon>Chordata</taxon>
        <taxon>Craniata</taxon>
        <taxon>Vertebrata</taxon>
        <taxon>Euteleostomi</taxon>
        <taxon>Actinopterygii</taxon>
        <taxon>Neopterygii</taxon>
        <taxon>Teleostei</taxon>
        <taxon>Ostariophysi</taxon>
        <taxon>Siluriformes</taxon>
        <taxon>Clariidae</taxon>
        <taxon>Clarias</taxon>
    </lineage>
</organism>
<proteinExistence type="predicted"/>
<evidence type="ECO:0000313" key="1">
    <source>
        <dbReference type="EMBL" id="KAF5908642.1"/>
    </source>
</evidence>
<gene>
    <name evidence="1" type="primary">Stra6</name>
    <name evidence="1" type="ORF">DAT39_001617</name>
</gene>
<dbReference type="Proteomes" id="UP000727407">
    <property type="component" value="Unassembled WGS sequence"/>
</dbReference>
<name>A0A8J4X8Q6_CLAMG</name>
<dbReference type="EMBL" id="QNUK01000012">
    <property type="protein sequence ID" value="KAF5908642.1"/>
    <property type="molecule type" value="Genomic_DNA"/>
</dbReference>
<dbReference type="AlphaFoldDB" id="A0A8J4X8Q6"/>